<feature type="compositionally biased region" description="Basic and acidic residues" evidence="1">
    <location>
        <begin position="44"/>
        <end position="78"/>
    </location>
</feature>
<comment type="caution">
    <text evidence="2">The sequence shown here is derived from an EMBL/GenBank/DDBJ whole genome shotgun (WGS) entry which is preliminary data.</text>
</comment>
<gene>
    <name evidence="2" type="ORF">PG997_003004</name>
</gene>
<evidence type="ECO:0000313" key="2">
    <source>
        <dbReference type="EMBL" id="KAK8088043.1"/>
    </source>
</evidence>
<proteinExistence type="predicted"/>
<dbReference type="Proteomes" id="UP001433268">
    <property type="component" value="Unassembled WGS sequence"/>
</dbReference>
<evidence type="ECO:0000256" key="1">
    <source>
        <dbReference type="SAM" id="MobiDB-lite"/>
    </source>
</evidence>
<sequence>MTTAPSSPRRRHILSSINPDLPRLSPEVEDRADSYHTDTAPPKSEPHLPDDDASEERARSKDPDSSNNDGKRHGDRKTTKFRFKSKHSSSHRSSRRRERDYDDDDRRHRDREGRRRSERSRDGREGD</sequence>
<dbReference type="RefSeq" id="XP_066670937.1">
    <property type="nucleotide sequence ID" value="XM_066807319.1"/>
</dbReference>
<evidence type="ECO:0000313" key="3">
    <source>
        <dbReference type="Proteomes" id="UP001433268"/>
    </source>
</evidence>
<feature type="compositionally biased region" description="Basic and acidic residues" evidence="1">
    <location>
        <begin position="26"/>
        <end position="36"/>
    </location>
</feature>
<keyword evidence="3" id="KW-1185">Reference proteome</keyword>
<reference evidence="2 3" key="1">
    <citation type="submission" date="2023-01" db="EMBL/GenBank/DDBJ databases">
        <title>Analysis of 21 Apiospora genomes using comparative genomics revels a genus with tremendous synthesis potential of carbohydrate active enzymes and secondary metabolites.</title>
        <authorList>
            <person name="Sorensen T."/>
        </authorList>
    </citation>
    <scope>NUCLEOTIDE SEQUENCE [LARGE SCALE GENOMIC DNA]</scope>
    <source>
        <strain evidence="2 3">CBS 114990</strain>
    </source>
</reference>
<feature type="region of interest" description="Disordered" evidence="1">
    <location>
        <begin position="1"/>
        <end position="127"/>
    </location>
</feature>
<protein>
    <submittedName>
        <fullName evidence="2">Uncharacterized protein</fullName>
    </submittedName>
</protein>
<feature type="compositionally biased region" description="Basic residues" evidence="1">
    <location>
        <begin position="79"/>
        <end position="96"/>
    </location>
</feature>
<dbReference type="EMBL" id="JAQQWN010000004">
    <property type="protein sequence ID" value="KAK8088043.1"/>
    <property type="molecule type" value="Genomic_DNA"/>
</dbReference>
<name>A0ABR1WY05_9PEZI</name>
<accession>A0ABR1WY05</accession>
<feature type="compositionally biased region" description="Basic and acidic residues" evidence="1">
    <location>
        <begin position="97"/>
        <end position="127"/>
    </location>
</feature>
<dbReference type="GeneID" id="92040379"/>
<organism evidence="2 3">
    <name type="scientific">Apiospora hydei</name>
    <dbReference type="NCBI Taxonomy" id="1337664"/>
    <lineage>
        <taxon>Eukaryota</taxon>
        <taxon>Fungi</taxon>
        <taxon>Dikarya</taxon>
        <taxon>Ascomycota</taxon>
        <taxon>Pezizomycotina</taxon>
        <taxon>Sordariomycetes</taxon>
        <taxon>Xylariomycetidae</taxon>
        <taxon>Amphisphaeriales</taxon>
        <taxon>Apiosporaceae</taxon>
        <taxon>Apiospora</taxon>
    </lineage>
</organism>